<dbReference type="InterPro" id="IPR004398">
    <property type="entry name" value="RNA_MeTrfase_RsmD"/>
</dbReference>
<reference evidence="4" key="2">
    <citation type="submission" date="2020-09" db="EMBL/GenBank/DDBJ databases">
        <authorList>
            <person name="Sun Q."/>
            <person name="Zhou Y."/>
        </authorList>
    </citation>
    <scope>NUCLEOTIDE SEQUENCE</scope>
    <source>
        <strain evidence="4">CGMCC 1.15758</strain>
    </source>
</reference>
<dbReference type="PANTHER" id="PTHR43542">
    <property type="entry name" value="METHYLTRANSFERASE"/>
    <property type="match status" value="1"/>
</dbReference>
<dbReference type="AlphaFoldDB" id="A0A8J3E836"/>
<dbReference type="OrthoDB" id="9803017at2"/>
<dbReference type="GO" id="GO:0052913">
    <property type="term" value="F:16S rRNA (guanine(966)-N(2))-methyltransferase activity"/>
    <property type="evidence" value="ECO:0007669"/>
    <property type="project" value="UniProtKB-EC"/>
</dbReference>
<dbReference type="Proteomes" id="UP000636949">
    <property type="component" value="Unassembled WGS sequence"/>
</dbReference>
<name>A0A8J3E836_9GAMM</name>
<evidence type="ECO:0000256" key="3">
    <source>
        <dbReference type="PIRNR" id="PIRNR004553"/>
    </source>
</evidence>
<keyword evidence="3" id="KW-0949">S-adenosyl-L-methionine</keyword>
<organism evidence="4 5">
    <name type="scientific">Cysteiniphilum litorale</name>
    <dbReference type="NCBI Taxonomy" id="2056700"/>
    <lineage>
        <taxon>Bacteria</taxon>
        <taxon>Pseudomonadati</taxon>
        <taxon>Pseudomonadota</taxon>
        <taxon>Gammaproteobacteria</taxon>
        <taxon>Thiotrichales</taxon>
        <taxon>Fastidiosibacteraceae</taxon>
        <taxon>Cysteiniphilum</taxon>
    </lineage>
</organism>
<protein>
    <recommendedName>
        <fullName evidence="3">Ribosomal RNA small subunit methyltransferase D</fullName>
        <ecNumber evidence="3">2.1.1.171</ecNumber>
    </recommendedName>
</protein>
<evidence type="ECO:0000256" key="2">
    <source>
        <dbReference type="ARBA" id="ARBA00022679"/>
    </source>
</evidence>
<dbReference type="EC" id="2.1.1.171" evidence="3"/>
<accession>A0A8J3E836</accession>
<reference evidence="4" key="1">
    <citation type="journal article" date="2014" name="Int. J. Syst. Evol. Microbiol.">
        <title>Complete genome sequence of Corynebacterium casei LMG S-19264T (=DSM 44701T), isolated from a smear-ripened cheese.</title>
        <authorList>
            <consortium name="US DOE Joint Genome Institute (JGI-PGF)"/>
            <person name="Walter F."/>
            <person name="Albersmeier A."/>
            <person name="Kalinowski J."/>
            <person name="Ruckert C."/>
        </authorList>
    </citation>
    <scope>NUCLEOTIDE SEQUENCE</scope>
    <source>
        <strain evidence="4">CGMCC 1.15758</strain>
    </source>
</reference>
<dbReference type="PIRSF" id="PIRSF004553">
    <property type="entry name" value="CHP00095"/>
    <property type="match status" value="1"/>
</dbReference>
<comment type="catalytic activity">
    <reaction evidence="3">
        <text>guanosine(966) in 16S rRNA + S-adenosyl-L-methionine = N(2)-methylguanosine(966) in 16S rRNA + S-adenosyl-L-homocysteine + H(+)</text>
        <dbReference type="Rhea" id="RHEA:23548"/>
        <dbReference type="Rhea" id="RHEA-COMP:10211"/>
        <dbReference type="Rhea" id="RHEA-COMP:10212"/>
        <dbReference type="ChEBI" id="CHEBI:15378"/>
        <dbReference type="ChEBI" id="CHEBI:57856"/>
        <dbReference type="ChEBI" id="CHEBI:59789"/>
        <dbReference type="ChEBI" id="CHEBI:74269"/>
        <dbReference type="ChEBI" id="CHEBI:74481"/>
        <dbReference type="EC" id="2.1.1.171"/>
    </reaction>
</comment>
<dbReference type="CDD" id="cd02440">
    <property type="entry name" value="AdoMet_MTases"/>
    <property type="match status" value="1"/>
</dbReference>
<keyword evidence="1 3" id="KW-0489">Methyltransferase</keyword>
<evidence type="ECO:0000313" key="4">
    <source>
        <dbReference type="EMBL" id="GGF90559.1"/>
    </source>
</evidence>
<comment type="caution">
    <text evidence="4">The sequence shown here is derived from an EMBL/GenBank/DDBJ whole genome shotgun (WGS) entry which is preliminary data.</text>
</comment>
<keyword evidence="2 3" id="KW-0808">Transferase</keyword>
<dbReference type="InterPro" id="IPR029063">
    <property type="entry name" value="SAM-dependent_MTases_sf"/>
</dbReference>
<dbReference type="NCBIfam" id="TIGR00095">
    <property type="entry name" value="16S rRNA (guanine(966)-N(2))-methyltransferase RsmD"/>
    <property type="match status" value="1"/>
</dbReference>
<dbReference type="EMBL" id="BMJS01000003">
    <property type="protein sequence ID" value="GGF90559.1"/>
    <property type="molecule type" value="Genomic_DNA"/>
</dbReference>
<dbReference type="SUPFAM" id="SSF53335">
    <property type="entry name" value="S-adenosyl-L-methionine-dependent methyltransferases"/>
    <property type="match status" value="1"/>
</dbReference>
<sequence>MRPLSKTHTSKAPLSKVRIISGKYKSRQIEFSGENNSTLRPTSDRLRETLFNWLMPYVVDANCLDAFAGSGTLGFEALSRLAKSCDFFELDVQAIKHLNSNKNKLNIENATIYQRDVLTHLKTCDNYDVIFLDPPFSSDLLEQSLSSILSNVNINNDCVIYAEYASNNLPPSQSHFTILKRTKQGAVSACLLQKS</sequence>
<proteinExistence type="inferred from homology"/>
<keyword evidence="3" id="KW-0698">rRNA processing</keyword>
<dbReference type="PANTHER" id="PTHR43542:SF1">
    <property type="entry name" value="METHYLTRANSFERASE"/>
    <property type="match status" value="1"/>
</dbReference>
<keyword evidence="5" id="KW-1185">Reference proteome</keyword>
<gene>
    <name evidence="4" type="primary">rsmD</name>
    <name evidence="4" type="ORF">GCM10010995_04860</name>
</gene>
<dbReference type="RefSeq" id="WP_117001582.1">
    <property type="nucleotide sequence ID" value="NZ_BMJS01000003.1"/>
</dbReference>
<comment type="similarity">
    <text evidence="3">Belongs to the methyltransferase superfamily. RsmD family.</text>
</comment>
<dbReference type="Gene3D" id="3.40.50.150">
    <property type="entry name" value="Vaccinia Virus protein VP39"/>
    <property type="match status" value="1"/>
</dbReference>
<evidence type="ECO:0000313" key="5">
    <source>
        <dbReference type="Proteomes" id="UP000636949"/>
    </source>
</evidence>
<comment type="function">
    <text evidence="3">Specifically methylates the guanine in position 966 of 16S rRNA in the assembled 30S particle.</text>
</comment>
<dbReference type="Pfam" id="PF03602">
    <property type="entry name" value="Cons_hypoth95"/>
    <property type="match status" value="1"/>
</dbReference>
<evidence type="ECO:0000256" key="1">
    <source>
        <dbReference type="ARBA" id="ARBA00022603"/>
    </source>
</evidence>